<sequence>MRGFKAGLLGLAVITSPLSAADLAEISTLARGGATGLALELMDRHQPPLAEDPVTWIRWERERVFLYRSRQQWAAMDARVAAYPEHAPVEFSRWARTQQAQALLALGDDVKARQVLRGLIWQDDAPSGERLREWRRLVLESQVEAGNADAARTALRRFRQDYGDDSGETRVIEARLYLQQGQGSEALRALDGLPENQYRPLRLLARLQADQGNAGRVLSAAIELGFDEDAAIADRRMAWSVAVRAADVTGNRSARVGALERGLAYRGDELRADPVFQLMPEMLWSAYEAFGRQLGNEARILVGDDPMWFEHADDFLASEPVKGRAMLAVIALHSFERDARQRAHGLLTDSLANQRNGPALIRRLYLDSDRFPEIDAIPLPVRYRLADMALAEADIPLASRLMSALTEAPAGADPEEWGLRRARVLLLGGQREEGLLALEGVLLEAEDELNVGRFLQVIFDLQNMNDHEAAMDFLRRLQALDLEGQQRREILFWAAESAEGLNDPLEAARLYLRSAGFHDPFSMDQWAQTARYRAADALAEAGLAADARRLYQSLLNATDDEARRSVLRNRIQRLQTRPLDGQRERPEP</sequence>
<reference evidence="2 3" key="1">
    <citation type="submission" date="2023-08" db="EMBL/GenBank/DDBJ databases">
        <title>Whole-genome sequencing of halo(alkali)philic microorganisms from hypersaline lakes.</title>
        <authorList>
            <person name="Sorokin D.Y."/>
            <person name="Abbas B."/>
            <person name="Merkel A.Y."/>
        </authorList>
    </citation>
    <scope>NUCLEOTIDE SEQUENCE [LARGE SCALE GENOMIC DNA]</scope>
    <source>
        <strain evidence="2 3">AB-CW4</strain>
    </source>
</reference>
<evidence type="ECO:0000256" key="1">
    <source>
        <dbReference type="SAM" id="SignalP"/>
    </source>
</evidence>
<dbReference type="RefSeq" id="WP_306727355.1">
    <property type="nucleotide sequence ID" value="NZ_JAVDDT010000002.1"/>
</dbReference>
<evidence type="ECO:0000313" key="2">
    <source>
        <dbReference type="EMBL" id="MDQ2068857.1"/>
    </source>
</evidence>
<proteinExistence type="predicted"/>
<keyword evidence="3" id="KW-1185">Reference proteome</keyword>
<gene>
    <name evidence="2" type="ORF">RBH19_03085</name>
</gene>
<dbReference type="Proteomes" id="UP001239019">
    <property type="component" value="Unassembled WGS sequence"/>
</dbReference>
<name>A0ABU0W4B8_9GAMM</name>
<evidence type="ECO:0000313" key="3">
    <source>
        <dbReference type="Proteomes" id="UP001239019"/>
    </source>
</evidence>
<dbReference type="InterPro" id="IPR011990">
    <property type="entry name" value="TPR-like_helical_dom_sf"/>
</dbReference>
<accession>A0ABU0W4B8</accession>
<evidence type="ECO:0008006" key="4">
    <source>
        <dbReference type="Google" id="ProtNLM"/>
    </source>
</evidence>
<feature type="chain" id="PRO_5045881644" description="Tetratricopeptide repeat protein" evidence="1">
    <location>
        <begin position="21"/>
        <end position="588"/>
    </location>
</feature>
<organism evidence="2 3">
    <name type="scientific">Natronospira bacteriovora</name>
    <dbReference type="NCBI Taxonomy" id="3069753"/>
    <lineage>
        <taxon>Bacteria</taxon>
        <taxon>Pseudomonadati</taxon>
        <taxon>Pseudomonadota</taxon>
        <taxon>Gammaproteobacteria</taxon>
        <taxon>Natronospirales</taxon>
        <taxon>Natronospiraceae</taxon>
        <taxon>Natronospira</taxon>
    </lineage>
</organism>
<keyword evidence="1" id="KW-0732">Signal</keyword>
<protein>
    <recommendedName>
        <fullName evidence="4">Tetratricopeptide repeat protein</fullName>
    </recommendedName>
</protein>
<feature type="signal peptide" evidence="1">
    <location>
        <begin position="1"/>
        <end position="20"/>
    </location>
</feature>
<comment type="caution">
    <text evidence="2">The sequence shown here is derived from an EMBL/GenBank/DDBJ whole genome shotgun (WGS) entry which is preliminary data.</text>
</comment>
<dbReference type="Gene3D" id="1.25.40.10">
    <property type="entry name" value="Tetratricopeptide repeat domain"/>
    <property type="match status" value="1"/>
</dbReference>
<dbReference type="EMBL" id="JAVDDT010000002">
    <property type="protein sequence ID" value="MDQ2068857.1"/>
    <property type="molecule type" value="Genomic_DNA"/>
</dbReference>